<dbReference type="PRINTS" id="PR00111">
    <property type="entry name" value="ABHYDROLASE"/>
</dbReference>
<keyword evidence="1 3" id="KW-0378">Hydrolase</keyword>
<evidence type="ECO:0000259" key="2">
    <source>
        <dbReference type="Pfam" id="PF12697"/>
    </source>
</evidence>
<dbReference type="Pfam" id="PF12697">
    <property type="entry name" value="Abhydrolase_6"/>
    <property type="match status" value="1"/>
</dbReference>
<accession>A0A0N9IGL1</accession>
<dbReference type="InterPro" id="IPR000073">
    <property type="entry name" value="AB_hydrolase_1"/>
</dbReference>
<dbReference type="AlphaFoldDB" id="A0A0N9IGL1"/>
<evidence type="ECO:0000256" key="1">
    <source>
        <dbReference type="ARBA" id="ARBA00022801"/>
    </source>
</evidence>
<dbReference type="GO" id="GO:0016787">
    <property type="term" value="F:hydrolase activity"/>
    <property type="evidence" value="ECO:0007669"/>
    <property type="project" value="UniProtKB-KW"/>
</dbReference>
<organism evidence="3 4">
    <name type="scientific">Kibdelosporangium phytohabitans</name>
    <dbReference type="NCBI Taxonomy" id="860235"/>
    <lineage>
        <taxon>Bacteria</taxon>
        <taxon>Bacillati</taxon>
        <taxon>Actinomycetota</taxon>
        <taxon>Actinomycetes</taxon>
        <taxon>Pseudonocardiales</taxon>
        <taxon>Pseudonocardiaceae</taxon>
        <taxon>Kibdelosporangium</taxon>
    </lineage>
</organism>
<dbReference type="InterPro" id="IPR000639">
    <property type="entry name" value="Epox_hydrolase-like"/>
</dbReference>
<name>A0A0N9IGL1_9PSEU</name>
<evidence type="ECO:0000313" key="4">
    <source>
        <dbReference type="Proteomes" id="UP000063699"/>
    </source>
</evidence>
<dbReference type="EMBL" id="CP012752">
    <property type="protein sequence ID" value="ALG15668.1"/>
    <property type="molecule type" value="Genomic_DNA"/>
</dbReference>
<dbReference type="KEGG" id="kphy:AOZ06_50615"/>
<dbReference type="PANTHER" id="PTHR43798">
    <property type="entry name" value="MONOACYLGLYCEROL LIPASE"/>
    <property type="match status" value="1"/>
</dbReference>
<feature type="domain" description="AB hydrolase-1" evidence="2">
    <location>
        <begin position="25"/>
        <end position="261"/>
    </location>
</feature>
<protein>
    <submittedName>
        <fullName evidence="3">Alpha/beta hydrolase</fullName>
    </submittedName>
</protein>
<dbReference type="Proteomes" id="UP000063699">
    <property type="component" value="Chromosome"/>
</dbReference>
<dbReference type="PRINTS" id="PR00412">
    <property type="entry name" value="EPOXHYDRLASE"/>
</dbReference>
<dbReference type="Gene3D" id="3.40.50.1820">
    <property type="entry name" value="alpha/beta hydrolase"/>
    <property type="match status" value="1"/>
</dbReference>
<sequence length="274" mass="29179">MHQVTGGTGVRLAVRTAGPPGAPAVVLLHGWAQSGAAFSAQLADPRLTSKYRLAAPDLRGHGYSDVPDPGSGYSDPEAWASDVAAVLDLVGTPAILVGWSYGGAVITDYLRAFGDQDLAGIVFASAAVEVGRGRPGAGPGTAMRSVVPYVNLEDLDAATRGFTEFVRGMAEGHLPGELSQRIVGDALRVPWQVRRAMFRRDFDSSGVLQQITVPTLVAHGELDAVVDPSVAHYTVGKIPGARLRWFPKTGHMPFAERTEEFDEMLLEFADQVME</sequence>
<dbReference type="OrthoDB" id="9785847at2"/>
<dbReference type="PANTHER" id="PTHR43798:SF31">
    <property type="entry name" value="AB HYDROLASE SUPERFAMILY PROTEIN YCLE"/>
    <property type="match status" value="1"/>
</dbReference>
<dbReference type="GO" id="GO:0016020">
    <property type="term" value="C:membrane"/>
    <property type="evidence" value="ECO:0007669"/>
    <property type="project" value="TreeGrafter"/>
</dbReference>
<dbReference type="InterPro" id="IPR029058">
    <property type="entry name" value="AB_hydrolase_fold"/>
</dbReference>
<evidence type="ECO:0000313" key="3">
    <source>
        <dbReference type="EMBL" id="ALG15668.1"/>
    </source>
</evidence>
<proteinExistence type="predicted"/>
<reference evidence="3 4" key="1">
    <citation type="submission" date="2015-07" db="EMBL/GenBank/DDBJ databases">
        <title>Genome sequencing of Kibdelosporangium phytohabitans.</title>
        <authorList>
            <person name="Qin S."/>
            <person name="Xing K."/>
        </authorList>
    </citation>
    <scope>NUCLEOTIDE SEQUENCE [LARGE SCALE GENOMIC DNA]</scope>
    <source>
        <strain evidence="3 4">KLBMP1111</strain>
    </source>
</reference>
<keyword evidence="4" id="KW-1185">Reference proteome</keyword>
<gene>
    <name evidence="3" type="ORF">AOZ06_50615</name>
</gene>
<dbReference type="STRING" id="860235.AOZ06_50615"/>
<dbReference type="InterPro" id="IPR050266">
    <property type="entry name" value="AB_hydrolase_sf"/>
</dbReference>
<dbReference type="SUPFAM" id="SSF53474">
    <property type="entry name" value="alpha/beta-Hydrolases"/>
    <property type="match status" value="1"/>
</dbReference>